<dbReference type="AlphaFoldDB" id="A0AAJ0JMA9"/>
<gene>
    <name evidence="2" type="ORF">VV61_12020</name>
</gene>
<evidence type="ECO:0000256" key="1">
    <source>
        <dbReference type="SAM" id="Phobius"/>
    </source>
</evidence>
<sequence length="66" mass="7741">MTDKIKGLEVDISKGETQMQENKEPRCEDNNIKVTGWEIVHINRKLNLFNYLLIVLVLLEVIQLFL</sequence>
<dbReference type="RefSeq" id="WP_046100573.1">
    <property type="nucleotide sequence ID" value="NZ_CP015533.1"/>
</dbReference>
<name>A0AAJ0JMA9_STACA</name>
<accession>A0AAJ0JMA9</accession>
<evidence type="ECO:0000313" key="2">
    <source>
        <dbReference type="EMBL" id="KKB24444.1"/>
    </source>
</evidence>
<keyword evidence="1" id="KW-0472">Membrane</keyword>
<reference evidence="2 3" key="1">
    <citation type="submission" date="2015-03" db="EMBL/GenBank/DDBJ databases">
        <title>Draft Genome Sequence of S. carnosus subsp. utilis LTH 7013, Isolated from South Tirolean Ham.</title>
        <authorList>
            <person name="Mueller A."/>
            <person name="Huptas C."/>
            <person name="Wenning M."/>
            <person name="Weiss A."/>
            <person name="Schmidt H."/>
        </authorList>
    </citation>
    <scope>NUCLEOTIDE SEQUENCE [LARGE SCALE GENOMIC DNA]</scope>
    <source>
        <strain evidence="2 3">LTH7013</strain>
    </source>
</reference>
<keyword evidence="1" id="KW-1133">Transmembrane helix</keyword>
<protein>
    <submittedName>
        <fullName evidence="2">Uncharacterized protein</fullName>
    </submittedName>
</protein>
<keyword evidence="1" id="KW-0812">Transmembrane</keyword>
<dbReference type="GeneID" id="93727794"/>
<organism evidence="2 3">
    <name type="scientific">Staphylococcus carnosus</name>
    <dbReference type="NCBI Taxonomy" id="1281"/>
    <lineage>
        <taxon>Bacteria</taxon>
        <taxon>Bacillati</taxon>
        <taxon>Bacillota</taxon>
        <taxon>Bacilli</taxon>
        <taxon>Bacillales</taxon>
        <taxon>Staphylococcaceae</taxon>
        <taxon>Staphylococcus</taxon>
    </lineage>
</organism>
<evidence type="ECO:0000313" key="3">
    <source>
        <dbReference type="Proteomes" id="UP000033530"/>
    </source>
</evidence>
<feature type="transmembrane region" description="Helical" evidence="1">
    <location>
        <begin position="48"/>
        <end position="65"/>
    </location>
</feature>
<proteinExistence type="predicted"/>
<comment type="caution">
    <text evidence="2">The sequence shown here is derived from an EMBL/GenBank/DDBJ whole genome shotgun (WGS) entry which is preliminary data.</text>
</comment>
<dbReference type="Proteomes" id="UP000033530">
    <property type="component" value="Unassembled WGS sequence"/>
</dbReference>
<dbReference type="EMBL" id="LAIU01000010">
    <property type="protein sequence ID" value="KKB24444.1"/>
    <property type="molecule type" value="Genomic_DNA"/>
</dbReference>